<dbReference type="InterPro" id="IPR003719">
    <property type="entry name" value="Phenazine_PhzF-like"/>
</dbReference>
<dbReference type="NCBIfam" id="TIGR00654">
    <property type="entry name" value="PhzF_family"/>
    <property type="match status" value="1"/>
</dbReference>
<dbReference type="PANTHER" id="PTHR13774">
    <property type="entry name" value="PHENAZINE BIOSYNTHESIS PROTEIN"/>
    <property type="match status" value="1"/>
</dbReference>
<dbReference type="InterPro" id="IPR006342">
    <property type="entry name" value="FkbM_mtfrase"/>
</dbReference>
<dbReference type="Proteomes" id="UP000663882">
    <property type="component" value="Unassembled WGS sequence"/>
</dbReference>
<dbReference type="AlphaFoldDB" id="A0A813Z0Z7"/>
<dbReference type="Gene3D" id="3.40.50.150">
    <property type="entry name" value="Vaccinia Virus protein VP39"/>
    <property type="match status" value="1"/>
</dbReference>
<organism evidence="4 5">
    <name type="scientific">Rotaria sordida</name>
    <dbReference type="NCBI Taxonomy" id="392033"/>
    <lineage>
        <taxon>Eukaryota</taxon>
        <taxon>Metazoa</taxon>
        <taxon>Spiralia</taxon>
        <taxon>Gnathifera</taxon>
        <taxon>Rotifera</taxon>
        <taxon>Eurotatoria</taxon>
        <taxon>Bdelloidea</taxon>
        <taxon>Philodinida</taxon>
        <taxon>Philodinidae</taxon>
        <taxon>Rotaria</taxon>
    </lineage>
</organism>
<comment type="similarity">
    <text evidence="1">Belongs to the PhzF family.</text>
</comment>
<dbReference type="Gene3D" id="3.10.310.10">
    <property type="entry name" value="Diaminopimelate Epimerase, Chain A, domain 1"/>
    <property type="match status" value="2"/>
</dbReference>
<evidence type="ECO:0000256" key="1">
    <source>
        <dbReference type="ARBA" id="ARBA00008270"/>
    </source>
</evidence>
<dbReference type="SUPFAM" id="SSF54506">
    <property type="entry name" value="Diaminopimelate epimerase-like"/>
    <property type="match status" value="1"/>
</dbReference>
<feature type="domain" description="Methyltransferase FkbM" evidence="3">
    <location>
        <begin position="77"/>
        <end position="214"/>
    </location>
</feature>
<sequence>MVSSPSSSSSSLALISFTLPPSRYKMIEMNDRVPTFKMATIDGRKPYADGDQAQATVINSLELVKKCKQDPSLIVVDIGAFLGDFGLYAAACNCQVFFFEVQPRMVDLIRTSISLNNFSTSRVQIIQNAVSDLPSNSQLTFSLSGGTTTISNGTLRISTIRLDDVKWPPQSSILMLKIDVEGFELNALRSAERLFHEKRIHHLIFEYTPWWIDRAPQKDLIPYVEKTLSAKQLFALDRRGKTVYGPLTRDVLNQFHDDHVRRHLQTDIYATFIESNENSTLRVQPYNAHIRPYLLLESKFLAIDQKVDAFTGQLFGGNPAAVCPLDKWLPDSLMQQIAVENNLAETAFYVPNSINGGYDLRWFTPELEMDLCGHATLATAHIIFTEISPMKDEIKFQTKEAGELTVTCQKENALYTLNFPARPAAKANLPDGLLSALCSGKTPIGIYKARDYMLVYENESDVKQLSPNYTALANINDVFGVIATAPGDEVDFVSRYFTPGASIPEDPVTGSAHCSLIPYWYERLDNKNNEENMI</sequence>
<dbReference type="InterPro" id="IPR029063">
    <property type="entry name" value="SAM-dependent_MTases_sf"/>
</dbReference>
<evidence type="ECO:0000313" key="5">
    <source>
        <dbReference type="Proteomes" id="UP000663882"/>
    </source>
</evidence>
<accession>A0A813Z0Z7</accession>
<dbReference type="Pfam" id="PF05050">
    <property type="entry name" value="Methyltransf_21"/>
    <property type="match status" value="1"/>
</dbReference>
<dbReference type="GO" id="GO:0016853">
    <property type="term" value="F:isomerase activity"/>
    <property type="evidence" value="ECO:0007669"/>
    <property type="project" value="UniProtKB-KW"/>
</dbReference>
<evidence type="ECO:0000259" key="3">
    <source>
        <dbReference type="Pfam" id="PF05050"/>
    </source>
</evidence>
<dbReference type="OrthoDB" id="411251at2759"/>
<protein>
    <recommendedName>
        <fullName evidence="3">Methyltransferase FkbM domain-containing protein</fullName>
    </recommendedName>
</protein>
<keyword evidence="2" id="KW-0413">Isomerase</keyword>
<proteinExistence type="inferred from homology"/>
<name>A0A813Z0Z7_9BILA</name>
<dbReference type="Pfam" id="PF02567">
    <property type="entry name" value="PhzC-PhzF"/>
    <property type="match status" value="1"/>
</dbReference>
<evidence type="ECO:0000256" key="2">
    <source>
        <dbReference type="ARBA" id="ARBA00023235"/>
    </source>
</evidence>
<dbReference type="EMBL" id="CAJNOO010000289">
    <property type="protein sequence ID" value="CAF0891588.1"/>
    <property type="molecule type" value="Genomic_DNA"/>
</dbReference>
<dbReference type="SUPFAM" id="SSF53335">
    <property type="entry name" value="S-adenosyl-L-methionine-dependent methyltransferases"/>
    <property type="match status" value="1"/>
</dbReference>
<gene>
    <name evidence="4" type="ORF">RFH988_LOCUS8510</name>
</gene>
<dbReference type="PANTHER" id="PTHR13774:SF17">
    <property type="entry name" value="PHENAZINE BIOSYNTHESIS-LIKE DOMAIN-CONTAINING PROTEIN"/>
    <property type="match status" value="1"/>
</dbReference>
<evidence type="ECO:0000313" key="4">
    <source>
        <dbReference type="EMBL" id="CAF0891588.1"/>
    </source>
</evidence>
<dbReference type="NCBIfam" id="TIGR01444">
    <property type="entry name" value="fkbM_fam"/>
    <property type="match status" value="1"/>
</dbReference>
<comment type="caution">
    <text evidence="4">The sequence shown here is derived from an EMBL/GenBank/DDBJ whole genome shotgun (WGS) entry which is preliminary data.</text>
</comment>
<dbReference type="GO" id="GO:0005737">
    <property type="term" value="C:cytoplasm"/>
    <property type="evidence" value="ECO:0007669"/>
    <property type="project" value="TreeGrafter"/>
</dbReference>
<reference evidence="4" key="1">
    <citation type="submission" date="2021-02" db="EMBL/GenBank/DDBJ databases">
        <authorList>
            <person name="Nowell W R."/>
        </authorList>
    </citation>
    <scope>NUCLEOTIDE SEQUENCE</scope>
</reference>